<evidence type="ECO:0000313" key="3">
    <source>
        <dbReference type="Proteomes" id="UP001162483"/>
    </source>
</evidence>
<dbReference type="Proteomes" id="UP001162483">
    <property type="component" value="Unassembled WGS sequence"/>
</dbReference>
<dbReference type="EMBL" id="CATNWA010002280">
    <property type="protein sequence ID" value="CAI9542530.1"/>
    <property type="molecule type" value="Genomic_DNA"/>
</dbReference>
<evidence type="ECO:0000313" key="2">
    <source>
        <dbReference type="EMBL" id="CAI9542530.1"/>
    </source>
</evidence>
<evidence type="ECO:0000256" key="1">
    <source>
        <dbReference type="SAM" id="MobiDB-lite"/>
    </source>
</evidence>
<sequence>MGGRCAQQGQFKTQVAGAHSRDSLKPQVVGAHTPGTVQNMGGRCTQRGQFRTRVVGAHSGDSFGHSRQAACRPSAAGGSRQGRPAHTAGTVQNMGGRCAQQGQFKT</sequence>
<organism evidence="2 3">
    <name type="scientific">Staurois parvus</name>
    <dbReference type="NCBI Taxonomy" id="386267"/>
    <lineage>
        <taxon>Eukaryota</taxon>
        <taxon>Metazoa</taxon>
        <taxon>Chordata</taxon>
        <taxon>Craniata</taxon>
        <taxon>Vertebrata</taxon>
        <taxon>Euteleostomi</taxon>
        <taxon>Amphibia</taxon>
        <taxon>Batrachia</taxon>
        <taxon>Anura</taxon>
        <taxon>Neobatrachia</taxon>
        <taxon>Ranoidea</taxon>
        <taxon>Ranidae</taxon>
        <taxon>Staurois</taxon>
    </lineage>
</organism>
<reference evidence="2" key="1">
    <citation type="submission" date="2023-05" db="EMBL/GenBank/DDBJ databases">
        <authorList>
            <person name="Stuckert A."/>
        </authorList>
    </citation>
    <scope>NUCLEOTIDE SEQUENCE</scope>
</reference>
<proteinExistence type="predicted"/>
<accession>A0ABN9B5L6</accession>
<feature type="region of interest" description="Disordered" evidence="1">
    <location>
        <begin position="1"/>
        <end position="23"/>
    </location>
</feature>
<protein>
    <submittedName>
        <fullName evidence="2">Uncharacterized protein</fullName>
    </submittedName>
</protein>
<name>A0ABN9B5L6_9NEOB</name>
<comment type="caution">
    <text evidence="2">The sequence shown here is derived from an EMBL/GenBank/DDBJ whole genome shotgun (WGS) entry which is preliminary data.</text>
</comment>
<gene>
    <name evidence="2" type="ORF">SPARVUS_LOCUS2108004</name>
</gene>
<feature type="region of interest" description="Disordered" evidence="1">
    <location>
        <begin position="57"/>
        <end position="106"/>
    </location>
</feature>
<feature type="non-terminal residue" evidence="2">
    <location>
        <position position="106"/>
    </location>
</feature>
<keyword evidence="3" id="KW-1185">Reference proteome</keyword>